<accession>A0A517W0V1</accession>
<dbReference type="RefSeq" id="WP_144987872.1">
    <property type="nucleotide sequence ID" value="NZ_CP037920.1"/>
</dbReference>
<dbReference type="KEGG" id="gaw:V144x_43790"/>
<protein>
    <submittedName>
        <fullName evidence="1">Uncharacterized protein</fullName>
    </submittedName>
</protein>
<sequence length="93" mass="10521">MIFDVASPTQPKTIVDLSDSGRVAIFQIQNTGHKSFYVKFKETGPLLKLKPGADPVSLNIDWKLMIYPISFSHMKGWYKYIGDAEMPETQAIE</sequence>
<organism evidence="1 2">
    <name type="scientific">Gimesia aquarii</name>
    <dbReference type="NCBI Taxonomy" id="2527964"/>
    <lineage>
        <taxon>Bacteria</taxon>
        <taxon>Pseudomonadati</taxon>
        <taxon>Planctomycetota</taxon>
        <taxon>Planctomycetia</taxon>
        <taxon>Planctomycetales</taxon>
        <taxon>Planctomycetaceae</taxon>
        <taxon>Gimesia</taxon>
    </lineage>
</organism>
<reference evidence="1 2" key="1">
    <citation type="submission" date="2019-03" db="EMBL/GenBank/DDBJ databases">
        <title>Deep-cultivation of Planctomycetes and their phenomic and genomic characterization uncovers novel biology.</title>
        <authorList>
            <person name="Wiegand S."/>
            <person name="Jogler M."/>
            <person name="Boedeker C."/>
            <person name="Pinto D."/>
            <person name="Vollmers J."/>
            <person name="Rivas-Marin E."/>
            <person name="Kohn T."/>
            <person name="Peeters S.H."/>
            <person name="Heuer A."/>
            <person name="Rast P."/>
            <person name="Oberbeckmann S."/>
            <person name="Bunk B."/>
            <person name="Jeske O."/>
            <person name="Meyerdierks A."/>
            <person name="Storesund J.E."/>
            <person name="Kallscheuer N."/>
            <person name="Luecker S."/>
            <person name="Lage O.M."/>
            <person name="Pohl T."/>
            <person name="Merkel B.J."/>
            <person name="Hornburger P."/>
            <person name="Mueller R.-W."/>
            <person name="Bruemmer F."/>
            <person name="Labrenz M."/>
            <person name="Spormann A.M."/>
            <person name="Op den Camp H."/>
            <person name="Overmann J."/>
            <person name="Amann R."/>
            <person name="Jetten M.S.M."/>
            <person name="Mascher T."/>
            <person name="Medema M.H."/>
            <person name="Devos D.P."/>
            <person name="Kaster A.-K."/>
            <person name="Ovreas L."/>
            <person name="Rohde M."/>
            <person name="Galperin M.Y."/>
            <person name="Jogler C."/>
        </authorList>
    </citation>
    <scope>NUCLEOTIDE SEQUENCE [LARGE SCALE GENOMIC DNA]</scope>
    <source>
        <strain evidence="1 2">V144</strain>
    </source>
</reference>
<evidence type="ECO:0000313" key="1">
    <source>
        <dbReference type="EMBL" id="QDT98870.1"/>
    </source>
</evidence>
<gene>
    <name evidence="1" type="ORF">V144x_43790</name>
</gene>
<dbReference type="Proteomes" id="UP000318704">
    <property type="component" value="Chromosome"/>
</dbReference>
<proteinExistence type="predicted"/>
<evidence type="ECO:0000313" key="2">
    <source>
        <dbReference type="Proteomes" id="UP000318704"/>
    </source>
</evidence>
<name>A0A517W0V1_9PLAN</name>
<dbReference type="EMBL" id="CP037920">
    <property type="protein sequence ID" value="QDT98870.1"/>
    <property type="molecule type" value="Genomic_DNA"/>
</dbReference>
<dbReference type="AlphaFoldDB" id="A0A517W0V1"/>